<evidence type="ECO:0000313" key="2">
    <source>
        <dbReference type="Proteomes" id="UP000199537"/>
    </source>
</evidence>
<dbReference type="EMBL" id="FPCJ01000001">
    <property type="protein sequence ID" value="SFV28827.1"/>
    <property type="molecule type" value="Genomic_DNA"/>
</dbReference>
<gene>
    <name evidence="1" type="ORF">SAMN05660895_0418</name>
</gene>
<proteinExistence type="predicted"/>
<dbReference type="Proteomes" id="UP000199537">
    <property type="component" value="Unassembled WGS sequence"/>
</dbReference>
<keyword evidence="1" id="KW-0436">Ligase</keyword>
<dbReference type="OrthoDB" id="108548at2"/>
<organism evidence="1 2">
    <name type="scientific">Thermoflavifilum thermophilum</name>
    <dbReference type="NCBI Taxonomy" id="1393122"/>
    <lineage>
        <taxon>Bacteria</taxon>
        <taxon>Pseudomonadati</taxon>
        <taxon>Bacteroidota</taxon>
        <taxon>Chitinophagia</taxon>
        <taxon>Chitinophagales</taxon>
        <taxon>Chitinophagaceae</taxon>
        <taxon>Thermoflavifilum</taxon>
    </lineage>
</organism>
<accession>A0A1I7N2E5</accession>
<dbReference type="RefSeq" id="WP_092457050.1">
    <property type="nucleotide sequence ID" value="NZ_FPCJ01000001.1"/>
</dbReference>
<name>A0A1I7N2E5_9BACT</name>
<keyword evidence="2" id="KW-1185">Reference proteome</keyword>
<evidence type="ECO:0000313" key="1">
    <source>
        <dbReference type="EMBL" id="SFV28827.1"/>
    </source>
</evidence>
<protein>
    <submittedName>
        <fullName evidence="1">Glutathione synthase/RimK-type ligase, ATP-grasp superfamily</fullName>
    </submittedName>
</protein>
<reference evidence="2" key="1">
    <citation type="submission" date="2016-10" db="EMBL/GenBank/DDBJ databases">
        <authorList>
            <person name="Varghese N."/>
            <person name="Submissions S."/>
        </authorList>
    </citation>
    <scope>NUCLEOTIDE SEQUENCE [LARGE SCALE GENOMIC DNA]</scope>
    <source>
        <strain evidence="2">DSM 14807</strain>
    </source>
</reference>
<dbReference type="AlphaFoldDB" id="A0A1I7N2E5"/>
<dbReference type="STRING" id="1393122.SAMN05660895_0418"/>
<sequence length="322" mass="37206">MKKIGLLSGEHTDFAEQLLHQLQQAMGNVSVQNILISHLLDQDIMDYQVIIDLISPKIPFYRWYLKQAALQGVAVCNNPFLWDGLNEWTALLMARKLHIDTPRTAILPSWEKPPAVSERAFGNLAFPLDWENIFEYIGFPAVMMPAHQMPDESNIHFLPDEKAFYRLHPLTGTQVMMLQQSLPWEAYFRCFAIGDQMQLVPYDPHRSAHQRYQAGFPLTAAHIEEITSKARKLQSFCGYDFQVSEWAVANNQLYAVRLAQPFHEGLLSTLPDPMKDWLCDAIAQTALQLANTWSPDQDNLRWGKWPEASIHRQAFWNWSFQH</sequence>
<dbReference type="GO" id="GO:0016874">
    <property type="term" value="F:ligase activity"/>
    <property type="evidence" value="ECO:0007669"/>
    <property type="project" value="UniProtKB-KW"/>
</dbReference>